<accession>A0A7K1Y1F0</accession>
<evidence type="ECO:0000259" key="3">
    <source>
        <dbReference type="Pfam" id="PF06283"/>
    </source>
</evidence>
<dbReference type="Gene3D" id="3.40.50.880">
    <property type="match status" value="1"/>
</dbReference>
<sequence>MKKIALGFSLLVAAAICLVSWRNGPASAKAPAAKKKILFIAGACSHGAGEHEFKAGCNLLANELTAALPGKLETVVYNTWPPDPQAFENVSAIVLYMDGADGHPAISHLGELDALMKKGVGLACLHFAVEVPYGKPGDSFKDWIGGYFEVNWSVNPIWNADFKTLPRHEITNGVKPFAIKDEWYYHMRFREEMKEVTPILSAVPSDELYEKPYGPRTNNPVLRSEKGSAQVVAWATERPDGGRGFGFTGAHYHRNWLNNDFRKLVLNALTWTAGVAVPKKGVNSPTPGEEEIKANLESKPCGKK</sequence>
<protein>
    <recommendedName>
        <fullName evidence="3">ThuA-like domain-containing protein</fullName>
    </recommendedName>
</protein>
<dbReference type="SUPFAM" id="SSF52317">
    <property type="entry name" value="Class I glutamine amidotransferase-like"/>
    <property type="match status" value="1"/>
</dbReference>
<keyword evidence="2" id="KW-0732">Signal</keyword>
<evidence type="ECO:0000256" key="1">
    <source>
        <dbReference type="SAM" id="MobiDB-lite"/>
    </source>
</evidence>
<feature type="domain" description="ThuA-like" evidence="3">
    <location>
        <begin position="111"/>
        <end position="272"/>
    </location>
</feature>
<dbReference type="RefSeq" id="WP_160908079.1">
    <property type="nucleotide sequence ID" value="NZ_WVHS01000004.1"/>
</dbReference>
<feature type="signal peptide" evidence="2">
    <location>
        <begin position="1"/>
        <end position="28"/>
    </location>
</feature>
<evidence type="ECO:0000313" key="5">
    <source>
        <dbReference type="Proteomes" id="UP000451233"/>
    </source>
</evidence>
<proteinExistence type="predicted"/>
<feature type="region of interest" description="Disordered" evidence="1">
    <location>
        <begin position="279"/>
        <end position="304"/>
    </location>
</feature>
<organism evidence="4 5">
    <name type="scientific">Hufsiella ginkgonis</name>
    <dbReference type="NCBI Taxonomy" id="2695274"/>
    <lineage>
        <taxon>Bacteria</taxon>
        <taxon>Pseudomonadati</taxon>
        <taxon>Bacteroidota</taxon>
        <taxon>Sphingobacteriia</taxon>
        <taxon>Sphingobacteriales</taxon>
        <taxon>Sphingobacteriaceae</taxon>
        <taxon>Hufsiella</taxon>
    </lineage>
</organism>
<evidence type="ECO:0000256" key="2">
    <source>
        <dbReference type="SAM" id="SignalP"/>
    </source>
</evidence>
<name>A0A7K1Y1F0_9SPHI</name>
<dbReference type="AlphaFoldDB" id="A0A7K1Y1F0"/>
<gene>
    <name evidence="4" type="ORF">GS398_17365</name>
</gene>
<keyword evidence="5" id="KW-1185">Reference proteome</keyword>
<reference evidence="4 5" key="1">
    <citation type="submission" date="2019-11" db="EMBL/GenBank/DDBJ databases">
        <title>Pedobacter sp. HMF7056 Genome sequencing and assembly.</title>
        <authorList>
            <person name="Kang H."/>
            <person name="Kim H."/>
            <person name="Joh K."/>
        </authorList>
    </citation>
    <scope>NUCLEOTIDE SEQUENCE [LARGE SCALE GENOMIC DNA]</scope>
    <source>
        <strain evidence="4 5">HMF7056</strain>
    </source>
</reference>
<dbReference type="InterPro" id="IPR029062">
    <property type="entry name" value="Class_I_gatase-like"/>
</dbReference>
<dbReference type="Pfam" id="PF06283">
    <property type="entry name" value="ThuA"/>
    <property type="match status" value="1"/>
</dbReference>
<evidence type="ECO:0000313" key="4">
    <source>
        <dbReference type="EMBL" id="MXV17073.1"/>
    </source>
</evidence>
<feature type="chain" id="PRO_5029773798" description="ThuA-like domain-containing protein" evidence="2">
    <location>
        <begin position="29"/>
        <end position="304"/>
    </location>
</feature>
<dbReference type="InterPro" id="IPR029010">
    <property type="entry name" value="ThuA-like"/>
</dbReference>
<comment type="caution">
    <text evidence="4">The sequence shown here is derived from an EMBL/GenBank/DDBJ whole genome shotgun (WGS) entry which is preliminary data.</text>
</comment>
<dbReference type="Proteomes" id="UP000451233">
    <property type="component" value="Unassembled WGS sequence"/>
</dbReference>
<dbReference type="EMBL" id="WVHS01000004">
    <property type="protein sequence ID" value="MXV17073.1"/>
    <property type="molecule type" value="Genomic_DNA"/>
</dbReference>